<keyword evidence="1" id="KW-1133">Transmembrane helix</keyword>
<feature type="transmembrane region" description="Helical" evidence="1">
    <location>
        <begin position="168"/>
        <end position="187"/>
    </location>
</feature>
<dbReference type="EMBL" id="JBHFNS010000091">
    <property type="protein sequence ID" value="MFB2938645.1"/>
    <property type="molecule type" value="Genomic_DNA"/>
</dbReference>
<evidence type="ECO:0000313" key="3">
    <source>
        <dbReference type="Proteomes" id="UP001576776"/>
    </source>
</evidence>
<accession>A0ABV4YII7</accession>
<evidence type="ECO:0000313" key="2">
    <source>
        <dbReference type="EMBL" id="MFB2938645.1"/>
    </source>
</evidence>
<organism evidence="2 3">
    <name type="scientific">Floridaenema fluviatile BLCC-F154</name>
    <dbReference type="NCBI Taxonomy" id="3153640"/>
    <lineage>
        <taxon>Bacteria</taxon>
        <taxon>Bacillati</taxon>
        <taxon>Cyanobacteriota</taxon>
        <taxon>Cyanophyceae</taxon>
        <taxon>Oscillatoriophycideae</taxon>
        <taxon>Aerosakkonematales</taxon>
        <taxon>Aerosakkonemataceae</taxon>
        <taxon>Floridanema</taxon>
        <taxon>Floridanema fluviatile</taxon>
    </lineage>
</organism>
<dbReference type="Proteomes" id="UP001576776">
    <property type="component" value="Unassembled WGS sequence"/>
</dbReference>
<feature type="transmembrane region" description="Helical" evidence="1">
    <location>
        <begin position="43"/>
        <end position="65"/>
    </location>
</feature>
<dbReference type="RefSeq" id="WP_413260122.1">
    <property type="nucleotide sequence ID" value="NZ_JBHFNS010000091.1"/>
</dbReference>
<dbReference type="InterPro" id="IPR054663">
    <property type="entry name" value="FraC"/>
</dbReference>
<sequence length="188" mass="21600">MIEDLWVVLPLRAVVFQTLLLLISIAIESVVLQRLLNISRKTATAYSAILNLLSTFIGWLCFFVIEALTPGFLQTQLIRYIFFDRFVSPNNFSFLQNSFYFLGIRIFIMALDLTVELIGLDFLLNFLVEQDAEIKHLVSSKETEETENKKSRYQKDRESTLNKVKFKAAFWANFSSNILISALILAAT</sequence>
<feature type="transmembrane region" description="Helical" evidence="1">
    <location>
        <begin position="6"/>
        <end position="31"/>
    </location>
</feature>
<protein>
    <submittedName>
        <fullName evidence="2">Filament integrity protein FraC</fullName>
    </submittedName>
</protein>
<gene>
    <name evidence="2" type="primary">fraC</name>
    <name evidence="2" type="ORF">ACE1B6_25625</name>
</gene>
<comment type="caution">
    <text evidence="2">The sequence shown here is derived from an EMBL/GenBank/DDBJ whole genome shotgun (WGS) entry which is preliminary data.</text>
</comment>
<dbReference type="NCBIfam" id="NF045624">
    <property type="entry name" value="filament_FraC"/>
    <property type="match status" value="1"/>
</dbReference>
<name>A0ABV4YII7_9CYAN</name>
<keyword evidence="1" id="KW-0472">Membrane</keyword>
<dbReference type="Pfam" id="PF24301">
    <property type="entry name" value="FraC"/>
    <property type="match status" value="1"/>
</dbReference>
<proteinExistence type="predicted"/>
<feature type="transmembrane region" description="Helical" evidence="1">
    <location>
        <begin position="99"/>
        <end position="128"/>
    </location>
</feature>
<keyword evidence="1" id="KW-0812">Transmembrane</keyword>
<evidence type="ECO:0000256" key="1">
    <source>
        <dbReference type="SAM" id="Phobius"/>
    </source>
</evidence>
<keyword evidence="3" id="KW-1185">Reference proteome</keyword>
<reference evidence="2 3" key="1">
    <citation type="submission" date="2024-09" db="EMBL/GenBank/DDBJ databases">
        <title>Floridaenema gen nov. (Aerosakkonemataceae, Aerosakkonematales ord. nov., Cyanobacteria) from benthic tropical and subtropical fresh waters, with the description of four new species.</title>
        <authorList>
            <person name="Moretto J.A."/>
            <person name="Berthold D.E."/>
            <person name="Lefler F.W."/>
            <person name="Huang I.-S."/>
            <person name="Laughinghouse H. IV."/>
        </authorList>
    </citation>
    <scope>NUCLEOTIDE SEQUENCE [LARGE SCALE GENOMIC DNA]</scope>
    <source>
        <strain evidence="2 3">BLCC-F154</strain>
    </source>
</reference>